<gene>
    <name evidence="2" type="ORF">C1280_10370</name>
</gene>
<dbReference type="OrthoDB" id="289937at2"/>
<dbReference type="InterPro" id="IPR019301">
    <property type="entry name" value="Flagellar_prot_FlgJ_N"/>
</dbReference>
<reference evidence="2 3" key="1">
    <citation type="submission" date="2018-01" db="EMBL/GenBank/DDBJ databases">
        <title>G. obscuriglobus.</title>
        <authorList>
            <person name="Franke J."/>
            <person name="Blomberg W."/>
            <person name="Selmecki A."/>
        </authorList>
    </citation>
    <scope>NUCLEOTIDE SEQUENCE [LARGE SCALE GENOMIC DNA]</scope>
    <source>
        <strain evidence="2 3">DSM 5831</strain>
    </source>
</reference>
<dbReference type="AlphaFoldDB" id="A0A2Z3GUD8"/>
<evidence type="ECO:0000313" key="2">
    <source>
        <dbReference type="EMBL" id="AWM37373.1"/>
    </source>
</evidence>
<sequence>MIGAESIVSSASISAPALGKPGATVTDKAVARVKDMAGEMEATFLSMLLKEMRQTLDEGEGGGMFPGDTGDVQGGLFDLYLGRHLAGAGGIGLASALVRQMQETGAAPKPVTHTDAHALSAVGSGRAVSAPPGG</sequence>
<dbReference type="KEGG" id="gog:C1280_10370"/>
<feature type="domain" description="Flagellar protein FlgJ N-terminal" evidence="1">
    <location>
        <begin position="50"/>
        <end position="100"/>
    </location>
</feature>
<evidence type="ECO:0000259" key="1">
    <source>
        <dbReference type="Pfam" id="PF10135"/>
    </source>
</evidence>
<dbReference type="Proteomes" id="UP000245802">
    <property type="component" value="Chromosome"/>
</dbReference>
<keyword evidence="3" id="KW-1185">Reference proteome</keyword>
<organism evidence="2 3">
    <name type="scientific">Gemmata obscuriglobus</name>
    <dbReference type="NCBI Taxonomy" id="114"/>
    <lineage>
        <taxon>Bacteria</taxon>
        <taxon>Pseudomonadati</taxon>
        <taxon>Planctomycetota</taxon>
        <taxon>Planctomycetia</taxon>
        <taxon>Gemmatales</taxon>
        <taxon>Gemmataceae</taxon>
        <taxon>Gemmata</taxon>
    </lineage>
</organism>
<name>A0A2Z3GUD8_9BACT</name>
<dbReference type="Pfam" id="PF10135">
    <property type="entry name" value="Rod-binding"/>
    <property type="match status" value="1"/>
</dbReference>
<proteinExistence type="predicted"/>
<protein>
    <recommendedName>
        <fullName evidence="1">Flagellar protein FlgJ N-terminal domain-containing protein</fullName>
    </recommendedName>
</protein>
<evidence type="ECO:0000313" key="3">
    <source>
        <dbReference type="Proteomes" id="UP000245802"/>
    </source>
</evidence>
<dbReference type="EMBL" id="CP025958">
    <property type="protein sequence ID" value="AWM37373.1"/>
    <property type="molecule type" value="Genomic_DNA"/>
</dbReference>
<dbReference type="RefSeq" id="WP_010037634.1">
    <property type="nucleotide sequence ID" value="NZ_CP025958.1"/>
</dbReference>
<accession>A0A2Z3GUD8</accession>